<proteinExistence type="predicted"/>
<feature type="region of interest" description="Disordered" evidence="1">
    <location>
        <begin position="122"/>
        <end position="141"/>
    </location>
</feature>
<feature type="compositionally biased region" description="Basic residues" evidence="1">
    <location>
        <begin position="129"/>
        <end position="139"/>
    </location>
</feature>
<dbReference type="Gramene" id="KOM30047">
    <property type="protein sequence ID" value="KOM30047"/>
    <property type="gene ID" value="LR48_Vigan846s001100"/>
</dbReference>
<feature type="region of interest" description="Disordered" evidence="1">
    <location>
        <begin position="149"/>
        <end position="185"/>
    </location>
</feature>
<gene>
    <name evidence="2" type="ORF">LR48_Vigan846s001100</name>
</gene>
<feature type="compositionally biased region" description="Low complexity" evidence="1">
    <location>
        <begin position="20"/>
        <end position="30"/>
    </location>
</feature>
<feature type="compositionally biased region" description="Pro residues" evidence="1">
    <location>
        <begin position="163"/>
        <end position="185"/>
    </location>
</feature>
<dbReference type="EMBL" id="KQ258560">
    <property type="protein sequence ID" value="KOM30047.1"/>
    <property type="molecule type" value="Genomic_DNA"/>
</dbReference>
<feature type="region of interest" description="Disordered" evidence="1">
    <location>
        <begin position="20"/>
        <end position="44"/>
    </location>
</feature>
<dbReference type="AlphaFoldDB" id="A0A0L9TI01"/>
<evidence type="ECO:0000313" key="2">
    <source>
        <dbReference type="EMBL" id="KOM30047.1"/>
    </source>
</evidence>
<evidence type="ECO:0000313" key="3">
    <source>
        <dbReference type="Proteomes" id="UP000053144"/>
    </source>
</evidence>
<evidence type="ECO:0000256" key="1">
    <source>
        <dbReference type="SAM" id="MobiDB-lite"/>
    </source>
</evidence>
<accession>A0A0L9TI01</accession>
<reference evidence="3" key="1">
    <citation type="journal article" date="2015" name="Proc. Natl. Acad. Sci. U.S.A.">
        <title>Genome sequencing of adzuki bean (Vigna angularis) provides insight into high starch and low fat accumulation and domestication.</title>
        <authorList>
            <person name="Yang K."/>
            <person name="Tian Z."/>
            <person name="Chen C."/>
            <person name="Luo L."/>
            <person name="Zhao B."/>
            <person name="Wang Z."/>
            <person name="Yu L."/>
            <person name="Li Y."/>
            <person name="Sun Y."/>
            <person name="Li W."/>
            <person name="Chen Y."/>
            <person name="Li Y."/>
            <person name="Zhang Y."/>
            <person name="Ai D."/>
            <person name="Zhao J."/>
            <person name="Shang C."/>
            <person name="Ma Y."/>
            <person name="Wu B."/>
            <person name="Wang M."/>
            <person name="Gao L."/>
            <person name="Sun D."/>
            <person name="Zhang P."/>
            <person name="Guo F."/>
            <person name="Wang W."/>
            <person name="Li Y."/>
            <person name="Wang J."/>
            <person name="Varshney R.K."/>
            <person name="Wang J."/>
            <person name="Ling H.Q."/>
            <person name="Wan P."/>
        </authorList>
    </citation>
    <scope>NUCLEOTIDE SEQUENCE</scope>
    <source>
        <strain evidence="3">cv. Jingnong 6</strain>
    </source>
</reference>
<protein>
    <submittedName>
        <fullName evidence="2">Uncharacterized protein</fullName>
    </submittedName>
</protein>
<sequence length="274" mass="29468">MDSLQLQQCRRLASLSSATSSSNSSLYSATAPPPPSVGAWPPGHATRAANLHFIRSRSGAPQQGALGRHSVKLVQDGPRAARARAPLSRGRLGAISVFCIMQISAKLATHHVIFVMTGQGLERPDKGKGVARPRKRQRQAPKYVLRVPARLPTTAAGSTSSVGPPPTPTIQPPTPAVDPTPTPAVDPTPTPALISSLSATLLMPFVFFDRVELPSDQPPCRTFRSVQGVVGDTNRHRNHCRPRRRFLPPYLFSAALFKVMKETPPIPETLSPRG</sequence>
<organism evidence="2 3">
    <name type="scientific">Phaseolus angularis</name>
    <name type="common">Azuki bean</name>
    <name type="synonym">Vigna angularis</name>
    <dbReference type="NCBI Taxonomy" id="3914"/>
    <lineage>
        <taxon>Eukaryota</taxon>
        <taxon>Viridiplantae</taxon>
        <taxon>Streptophyta</taxon>
        <taxon>Embryophyta</taxon>
        <taxon>Tracheophyta</taxon>
        <taxon>Spermatophyta</taxon>
        <taxon>Magnoliopsida</taxon>
        <taxon>eudicotyledons</taxon>
        <taxon>Gunneridae</taxon>
        <taxon>Pentapetalae</taxon>
        <taxon>rosids</taxon>
        <taxon>fabids</taxon>
        <taxon>Fabales</taxon>
        <taxon>Fabaceae</taxon>
        <taxon>Papilionoideae</taxon>
        <taxon>50 kb inversion clade</taxon>
        <taxon>NPAAA clade</taxon>
        <taxon>indigoferoid/millettioid clade</taxon>
        <taxon>Phaseoleae</taxon>
        <taxon>Vigna</taxon>
    </lineage>
</organism>
<dbReference type="Proteomes" id="UP000053144">
    <property type="component" value="Unassembled WGS sequence"/>
</dbReference>
<name>A0A0L9TI01_PHAAN</name>